<feature type="transmembrane region" description="Helical" evidence="1">
    <location>
        <begin position="245"/>
        <end position="264"/>
    </location>
</feature>
<dbReference type="AlphaFoldDB" id="A0A840Q9N7"/>
<feature type="transmembrane region" description="Helical" evidence="1">
    <location>
        <begin position="110"/>
        <end position="132"/>
    </location>
</feature>
<evidence type="ECO:0000313" key="2">
    <source>
        <dbReference type="EMBL" id="MBB5156657.1"/>
    </source>
</evidence>
<dbReference type="InterPro" id="IPR018688">
    <property type="entry name" value="PpoB2-like"/>
</dbReference>
<dbReference type="Pfam" id="PF09948">
    <property type="entry name" value="PpoB2"/>
    <property type="match status" value="1"/>
</dbReference>
<feature type="transmembrane region" description="Helical" evidence="1">
    <location>
        <begin position="210"/>
        <end position="233"/>
    </location>
</feature>
<organism evidence="2 3">
    <name type="scientific">Saccharopolyspora phatthalungensis</name>
    <dbReference type="NCBI Taxonomy" id="664693"/>
    <lineage>
        <taxon>Bacteria</taxon>
        <taxon>Bacillati</taxon>
        <taxon>Actinomycetota</taxon>
        <taxon>Actinomycetes</taxon>
        <taxon>Pseudonocardiales</taxon>
        <taxon>Pseudonocardiaceae</taxon>
        <taxon>Saccharopolyspora</taxon>
    </lineage>
</organism>
<evidence type="ECO:0000256" key="1">
    <source>
        <dbReference type="SAM" id="Phobius"/>
    </source>
</evidence>
<dbReference type="Proteomes" id="UP000584374">
    <property type="component" value="Unassembled WGS sequence"/>
</dbReference>
<comment type="caution">
    <text evidence="2">The sequence shown here is derived from an EMBL/GenBank/DDBJ whole genome shotgun (WGS) entry which is preliminary data.</text>
</comment>
<keyword evidence="1" id="KW-1133">Transmembrane helix</keyword>
<dbReference type="RefSeq" id="WP_184727753.1">
    <property type="nucleotide sequence ID" value="NZ_JACHIW010000001.1"/>
</dbReference>
<evidence type="ECO:0000313" key="3">
    <source>
        <dbReference type="Proteomes" id="UP000584374"/>
    </source>
</evidence>
<keyword evidence="1" id="KW-0812">Transmembrane</keyword>
<feature type="transmembrane region" description="Helical" evidence="1">
    <location>
        <begin position="21"/>
        <end position="43"/>
    </location>
</feature>
<dbReference type="EMBL" id="JACHIW010000001">
    <property type="protein sequence ID" value="MBB5156657.1"/>
    <property type="molecule type" value="Genomic_DNA"/>
</dbReference>
<sequence>MTHTAAQRGIPPLRTWSRVEFALAGALLVLAALAWLGTGLAAMPGMTTGILTGISGTAGMAGMPGESLSIAAFLLVWLVMMAAMMLPGITPFTVGMRRLVRVRHARRGTVAALTTGYLVVWAATGVLAYQVLRAFDAVAMTGGTVPVRVGAGVLIGAGLYQFTPLKHWCVVHCRSPLAVLMRHGDTVVRSRTGALWVGVHHGGYCFGCCWALTVVLIAAGAMNLVWMAALAALTTLEKAAPRGQVIGLVLGAVLVGLGIFLLLAPGTVAA</sequence>
<reference evidence="2 3" key="1">
    <citation type="submission" date="2020-08" db="EMBL/GenBank/DDBJ databases">
        <title>Sequencing the genomes of 1000 actinobacteria strains.</title>
        <authorList>
            <person name="Klenk H.-P."/>
        </authorList>
    </citation>
    <scope>NUCLEOTIDE SEQUENCE [LARGE SCALE GENOMIC DNA]</scope>
    <source>
        <strain evidence="2 3">DSM 45584</strain>
    </source>
</reference>
<accession>A0A840Q9N7</accession>
<proteinExistence type="predicted"/>
<protein>
    <submittedName>
        <fullName evidence="2">Putative metal-binding membrane protein</fullName>
    </submittedName>
</protein>
<name>A0A840Q9N7_9PSEU</name>
<gene>
    <name evidence="2" type="ORF">BJ970_004191</name>
</gene>
<keyword evidence="3" id="KW-1185">Reference proteome</keyword>
<keyword evidence="1" id="KW-0472">Membrane</keyword>
<feature type="transmembrane region" description="Helical" evidence="1">
    <location>
        <begin position="70"/>
        <end position="89"/>
    </location>
</feature>